<dbReference type="GO" id="GO:0004664">
    <property type="term" value="F:prephenate dehydratase activity"/>
    <property type="evidence" value="ECO:0007669"/>
    <property type="project" value="UniProtKB-UniRule"/>
</dbReference>
<feature type="domain" description="Prephenate dehydratase" evidence="11">
    <location>
        <begin position="37"/>
        <end position="214"/>
    </location>
</feature>
<dbReference type="PANTHER" id="PTHR21022:SF19">
    <property type="entry name" value="PREPHENATE DEHYDRATASE-RELATED"/>
    <property type="match status" value="1"/>
</dbReference>
<dbReference type="InterPro" id="IPR045865">
    <property type="entry name" value="ACT-like_dom_sf"/>
</dbReference>
<keyword evidence="14" id="KW-1185">Reference proteome</keyword>
<dbReference type="InterPro" id="IPR008242">
    <property type="entry name" value="Chor_mutase/pphenate_deHydtase"/>
</dbReference>
<reference evidence="13" key="1">
    <citation type="journal article" date="2020" name="Appl. Environ. Microbiol.">
        <title>Medium-Chain Fatty Acid Synthesis by 'Candidatus Weimeria bifida' gen. nov., sp. nov., and 'Candidatus Pseudoramibacter fermentans' sp. nov.</title>
        <authorList>
            <person name="Scarborough M.J."/>
            <person name="Myers K.S."/>
            <person name="Donohue T.J."/>
            <person name="Noguera D.R."/>
        </authorList>
    </citation>
    <scope>NUCLEOTIDE SEQUENCE</scope>
    <source>
        <strain evidence="13">EUB1.1</strain>
    </source>
</reference>
<dbReference type="Pfam" id="PF00800">
    <property type="entry name" value="PDT"/>
    <property type="match status" value="1"/>
</dbReference>
<name>A0A6L5GPP2_9FIRM</name>
<dbReference type="GO" id="GO:0009094">
    <property type="term" value="P:L-phenylalanine biosynthetic process"/>
    <property type="evidence" value="ECO:0007669"/>
    <property type="project" value="UniProtKB-UniPathway"/>
</dbReference>
<dbReference type="Pfam" id="PF01842">
    <property type="entry name" value="ACT"/>
    <property type="match status" value="1"/>
</dbReference>
<evidence type="ECO:0000256" key="7">
    <source>
        <dbReference type="ARBA" id="ARBA00023239"/>
    </source>
</evidence>
<evidence type="ECO:0000256" key="1">
    <source>
        <dbReference type="ARBA" id="ARBA00004741"/>
    </source>
</evidence>
<comment type="pathway">
    <text evidence="1 10">Amino-acid biosynthesis; L-phenylalanine biosynthesis; phenylpyruvate from prephenate: step 1/1.</text>
</comment>
<feature type="site" description="Essential for prephenate dehydratase activity" evidence="9">
    <location>
        <position position="207"/>
    </location>
</feature>
<dbReference type="EMBL" id="VOGB01000003">
    <property type="protein sequence ID" value="MQM72194.1"/>
    <property type="molecule type" value="Genomic_DNA"/>
</dbReference>
<evidence type="ECO:0000259" key="11">
    <source>
        <dbReference type="PROSITE" id="PS51171"/>
    </source>
</evidence>
<dbReference type="CDD" id="cd04905">
    <property type="entry name" value="ACT_CM-PDT"/>
    <property type="match status" value="1"/>
</dbReference>
<evidence type="ECO:0000256" key="4">
    <source>
        <dbReference type="ARBA" id="ARBA00022605"/>
    </source>
</evidence>
<dbReference type="PROSITE" id="PS00858">
    <property type="entry name" value="PREPHENATE_DEHYDR_2"/>
    <property type="match status" value="1"/>
</dbReference>
<dbReference type="UniPathway" id="UPA00121">
    <property type="reaction ID" value="UER00345"/>
</dbReference>
<dbReference type="NCBIfam" id="NF008865">
    <property type="entry name" value="PRK11898.1"/>
    <property type="match status" value="1"/>
</dbReference>
<dbReference type="Gene3D" id="3.40.190.10">
    <property type="entry name" value="Periplasmic binding protein-like II"/>
    <property type="match status" value="2"/>
</dbReference>
<evidence type="ECO:0000256" key="6">
    <source>
        <dbReference type="ARBA" id="ARBA00023222"/>
    </source>
</evidence>
<evidence type="ECO:0000256" key="3">
    <source>
        <dbReference type="ARBA" id="ARBA00021872"/>
    </source>
</evidence>
<protein>
    <recommendedName>
        <fullName evidence="3 10">Prephenate dehydratase</fullName>
        <shortName evidence="10">PDT</shortName>
        <ecNumber evidence="2 10">4.2.1.51</ecNumber>
    </recommendedName>
</protein>
<dbReference type="CDD" id="cd13631">
    <property type="entry name" value="PBP2_Ct-PDT_like"/>
    <property type="match status" value="1"/>
</dbReference>
<evidence type="ECO:0000313" key="13">
    <source>
        <dbReference type="EMBL" id="MQM72194.1"/>
    </source>
</evidence>
<evidence type="ECO:0000256" key="2">
    <source>
        <dbReference type="ARBA" id="ARBA00013147"/>
    </source>
</evidence>
<dbReference type="InterPro" id="IPR001086">
    <property type="entry name" value="Preph_deHydtase"/>
</dbReference>
<dbReference type="InterPro" id="IPR018528">
    <property type="entry name" value="Preph_deHydtase_CS"/>
</dbReference>
<comment type="catalytic activity">
    <reaction evidence="8 10">
        <text>prephenate + H(+) = 3-phenylpyruvate + CO2 + H2O</text>
        <dbReference type="Rhea" id="RHEA:21648"/>
        <dbReference type="ChEBI" id="CHEBI:15377"/>
        <dbReference type="ChEBI" id="CHEBI:15378"/>
        <dbReference type="ChEBI" id="CHEBI:16526"/>
        <dbReference type="ChEBI" id="CHEBI:18005"/>
        <dbReference type="ChEBI" id="CHEBI:29934"/>
        <dbReference type="EC" id="4.2.1.51"/>
    </reaction>
</comment>
<gene>
    <name evidence="10 13" type="primary">pheA</name>
    <name evidence="13" type="ORF">FRC53_01925</name>
</gene>
<dbReference type="EC" id="4.2.1.51" evidence="2 10"/>
<dbReference type="PIRSF" id="PIRSF001500">
    <property type="entry name" value="Chor_mut_pdt_Ppr"/>
    <property type="match status" value="1"/>
</dbReference>
<dbReference type="Gene3D" id="3.30.70.260">
    <property type="match status" value="1"/>
</dbReference>
<evidence type="ECO:0000256" key="8">
    <source>
        <dbReference type="ARBA" id="ARBA00047848"/>
    </source>
</evidence>
<sequence length="305" mass="34107">MKTERETIMVFTGEQQSSMARYLQMKRQIRAPRAAGLIAYSGTQGSYAEEACIRFFGDDRLFIPHKSFGDVFKTITGGGADYGVVPIENSTTGAINENYDLLIRYQASIVGEVLIPVHHCLLGVPGAKISDIQSVYSHEQGFYQSRDFLSKYPEWALVPYHNTAVAAKMVHDAGDKSKAAIASRRAAQIHHLDVLAGPINGADNNTTRFIVVSRMPENRPGRNKISLRFTLKDEPGALYHLLGIFDAEHLNLSKIESRPIPASQWHYQFFMDFIGDIDEDHLDAIIGQVMAHTRSFEFLGFYPHG</sequence>
<keyword evidence="5 10" id="KW-0057">Aromatic amino acid biosynthesis</keyword>
<proteinExistence type="predicted"/>
<feature type="domain" description="ACT" evidence="12">
    <location>
        <begin position="226"/>
        <end position="303"/>
    </location>
</feature>
<dbReference type="PANTHER" id="PTHR21022">
    <property type="entry name" value="PREPHENATE DEHYDRATASE P PROTEIN"/>
    <property type="match status" value="1"/>
</dbReference>
<keyword evidence="7 10" id="KW-0456">Lyase</keyword>
<dbReference type="PROSITE" id="PS51671">
    <property type="entry name" value="ACT"/>
    <property type="match status" value="1"/>
</dbReference>
<comment type="caution">
    <text evidence="13">The sequence shown here is derived from an EMBL/GenBank/DDBJ whole genome shotgun (WGS) entry which is preliminary data.</text>
</comment>
<evidence type="ECO:0000313" key="14">
    <source>
        <dbReference type="Proteomes" id="UP000473648"/>
    </source>
</evidence>
<dbReference type="AlphaFoldDB" id="A0A6L5GPP2"/>
<keyword evidence="6 10" id="KW-0584">Phenylalanine biosynthesis</keyword>
<evidence type="ECO:0000256" key="9">
    <source>
        <dbReference type="PIRSR" id="PIRSR001500-2"/>
    </source>
</evidence>
<dbReference type="SUPFAM" id="SSF53850">
    <property type="entry name" value="Periplasmic binding protein-like II"/>
    <property type="match status" value="1"/>
</dbReference>
<dbReference type="GO" id="GO:0005737">
    <property type="term" value="C:cytoplasm"/>
    <property type="evidence" value="ECO:0007669"/>
    <property type="project" value="TreeGrafter"/>
</dbReference>
<dbReference type="PROSITE" id="PS51171">
    <property type="entry name" value="PREPHENATE_DEHYDR_3"/>
    <property type="match status" value="1"/>
</dbReference>
<organism evidence="13 14">
    <name type="scientific">Candidatus Pseudoramibacter fermentans</name>
    <dbReference type="NCBI Taxonomy" id="2594427"/>
    <lineage>
        <taxon>Bacteria</taxon>
        <taxon>Bacillati</taxon>
        <taxon>Bacillota</taxon>
        <taxon>Clostridia</taxon>
        <taxon>Eubacteriales</taxon>
        <taxon>Eubacteriaceae</taxon>
        <taxon>Pseudoramibacter</taxon>
    </lineage>
</organism>
<evidence type="ECO:0000256" key="10">
    <source>
        <dbReference type="RuleBase" id="RU361254"/>
    </source>
</evidence>
<dbReference type="SUPFAM" id="SSF55021">
    <property type="entry name" value="ACT-like"/>
    <property type="match status" value="1"/>
</dbReference>
<dbReference type="Proteomes" id="UP000473648">
    <property type="component" value="Unassembled WGS sequence"/>
</dbReference>
<dbReference type="InterPro" id="IPR002912">
    <property type="entry name" value="ACT_dom"/>
</dbReference>
<keyword evidence="4 10" id="KW-0028">Amino-acid biosynthesis</keyword>
<evidence type="ECO:0000256" key="5">
    <source>
        <dbReference type="ARBA" id="ARBA00023141"/>
    </source>
</evidence>
<evidence type="ECO:0000259" key="12">
    <source>
        <dbReference type="PROSITE" id="PS51671"/>
    </source>
</evidence>
<accession>A0A6L5GPP2</accession>